<keyword evidence="1" id="KW-0808">Transferase</keyword>
<comment type="caution">
    <text evidence="1">The sequence shown here is derived from an EMBL/GenBank/DDBJ whole genome shotgun (WGS) entry which is preliminary data.</text>
</comment>
<dbReference type="InterPro" id="IPR017438">
    <property type="entry name" value="ATP-NAD_kinase_N"/>
</dbReference>
<accession>A0A4R1BQE0</accession>
<dbReference type="EMBL" id="SKBU01000006">
    <property type="protein sequence ID" value="TCJ19914.1"/>
    <property type="molecule type" value="Genomic_DNA"/>
</dbReference>
<dbReference type="PIRSF" id="PIRSF018567">
    <property type="entry name" value="AcoX"/>
    <property type="match status" value="1"/>
</dbReference>
<dbReference type="Pfam" id="PF01513">
    <property type="entry name" value="NAD_kinase"/>
    <property type="match status" value="1"/>
</dbReference>
<dbReference type="GO" id="GO:0003951">
    <property type="term" value="F:NAD+ kinase activity"/>
    <property type="evidence" value="ECO:0007669"/>
    <property type="project" value="InterPro"/>
</dbReference>
<dbReference type="OrthoDB" id="4292700at2"/>
<dbReference type="SUPFAM" id="SSF111331">
    <property type="entry name" value="NAD kinase/diacylglycerol kinase-like"/>
    <property type="match status" value="1"/>
</dbReference>
<evidence type="ECO:0000313" key="2">
    <source>
        <dbReference type="Proteomes" id="UP000295244"/>
    </source>
</evidence>
<dbReference type="InterPro" id="IPR002504">
    <property type="entry name" value="NADK"/>
</dbReference>
<dbReference type="GO" id="GO:0005524">
    <property type="term" value="F:ATP binding"/>
    <property type="evidence" value="ECO:0007669"/>
    <property type="project" value="UniProtKB-ARBA"/>
</dbReference>
<dbReference type="PANTHER" id="PTHR40697">
    <property type="entry name" value="ACETOIN CATABOLISM PROTEIN X"/>
    <property type="match status" value="1"/>
</dbReference>
<proteinExistence type="predicted"/>
<dbReference type="InterPro" id="IPR016064">
    <property type="entry name" value="NAD/diacylglycerol_kinase_sf"/>
</dbReference>
<dbReference type="AlphaFoldDB" id="A0A4R1BQE0"/>
<sequence length="343" mass="36254">MSAGITVGVVANPASGRDIRRLVAGASVFDNAEKGNMVRRLMTGLGAAGVDRVLMMPAGDGIAESLTRNLRGRTGALREQPLPELEFVAMPVRNDAGDTVRAVAEMRERDVAAIAVLGGDGTHRLVARHCADVPLCALSTGTNNAFPEMREATVAGLATGLVATGQVERREALRREKVLRVGVNGAARYDCALIDVAVTRERWTGARALWHAGEISEVFVSFARPNAVGLSSIAGLLDPISRSESCGMHLRLTAPEEADAVLRVPLAPGLIVPVGVEEARRMYPGEAFPVEADGCTLALDGEREIELGPGDRAEVRLEVDGPLTIDVDAVMELAARRGLLNGM</sequence>
<dbReference type="InterPro" id="IPR039065">
    <property type="entry name" value="AcoX-like"/>
</dbReference>
<protein>
    <submittedName>
        <fullName evidence="1">ATP-NAD kinase</fullName>
    </submittedName>
</protein>
<dbReference type="Gene3D" id="3.40.50.10330">
    <property type="entry name" value="Probable inorganic polyphosphate/atp-NAD kinase, domain 1"/>
    <property type="match status" value="1"/>
</dbReference>
<dbReference type="Proteomes" id="UP000295244">
    <property type="component" value="Unassembled WGS sequence"/>
</dbReference>
<organism evidence="1 2">
    <name type="scientific">Rubrobacter taiwanensis</name>
    <dbReference type="NCBI Taxonomy" id="185139"/>
    <lineage>
        <taxon>Bacteria</taxon>
        <taxon>Bacillati</taxon>
        <taxon>Actinomycetota</taxon>
        <taxon>Rubrobacteria</taxon>
        <taxon>Rubrobacterales</taxon>
        <taxon>Rubrobacteraceae</taxon>
        <taxon>Rubrobacter</taxon>
    </lineage>
</organism>
<keyword evidence="1" id="KW-0418">Kinase</keyword>
<dbReference type="RefSeq" id="WP_132688225.1">
    <property type="nucleotide sequence ID" value="NZ_SKBU01000006.1"/>
</dbReference>
<evidence type="ECO:0000313" key="1">
    <source>
        <dbReference type="EMBL" id="TCJ19914.1"/>
    </source>
</evidence>
<reference evidence="1 2" key="1">
    <citation type="submission" date="2019-03" db="EMBL/GenBank/DDBJ databases">
        <title>Whole genome sequence of a novel Rubrobacter taiwanensis strain, isolated from Yellowstone National Park.</title>
        <authorList>
            <person name="Freed S."/>
            <person name="Ramaley R.F."/>
            <person name="Kyndt J.A."/>
        </authorList>
    </citation>
    <scope>NUCLEOTIDE SEQUENCE [LARGE SCALE GENOMIC DNA]</scope>
    <source>
        <strain evidence="1 2">Yellowstone</strain>
    </source>
</reference>
<dbReference type="PANTHER" id="PTHR40697:SF3">
    <property type="entry name" value="ACETOIN CATABOLISM PROTEIN X"/>
    <property type="match status" value="1"/>
</dbReference>
<dbReference type="InterPro" id="IPR011391">
    <property type="entry name" value="AcoX_kinase"/>
</dbReference>
<keyword evidence="2" id="KW-1185">Reference proteome</keyword>
<dbReference type="GO" id="GO:0051287">
    <property type="term" value="F:NAD binding"/>
    <property type="evidence" value="ECO:0007669"/>
    <property type="project" value="UniProtKB-ARBA"/>
</dbReference>
<name>A0A4R1BQE0_9ACTN</name>
<gene>
    <name evidence="1" type="ORF">E0L93_02875</name>
</gene>
<dbReference type="GO" id="GO:0006741">
    <property type="term" value="P:NADP+ biosynthetic process"/>
    <property type="evidence" value="ECO:0007669"/>
    <property type="project" value="InterPro"/>
</dbReference>